<dbReference type="KEGG" id="apln:108733864"/>
<evidence type="ECO:0000313" key="3">
    <source>
        <dbReference type="RefSeq" id="XP_018320705.1"/>
    </source>
</evidence>
<dbReference type="GeneID" id="108733864"/>
<dbReference type="RefSeq" id="XP_018320705.1">
    <property type="nucleotide sequence ID" value="XM_018465203.2"/>
</dbReference>
<feature type="compositionally biased region" description="Basic and acidic residues" evidence="1">
    <location>
        <begin position="59"/>
        <end position="71"/>
    </location>
</feature>
<accession>A0A1W4WKZ1</accession>
<proteinExistence type="predicted"/>
<dbReference type="Proteomes" id="UP000192223">
    <property type="component" value="Unplaced"/>
</dbReference>
<keyword evidence="2" id="KW-1185">Reference proteome</keyword>
<sequence>MESWLVDVKKVSIPRPKFGSNVRCGYPTEPPKDYFYEDGRAEELKMRNSLNNSSNLSKATEELRRALQEKL</sequence>
<name>A0A1W4WKZ1_AGRPL</name>
<reference evidence="3" key="1">
    <citation type="submission" date="2025-08" db="UniProtKB">
        <authorList>
            <consortium name="RefSeq"/>
        </authorList>
    </citation>
    <scope>IDENTIFICATION</scope>
    <source>
        <tissue evidence="3">Entire body</tissue>
    </source>
</reference>
<evidence type="ECO:0000256" key="1">
    <source>
        <dbReference type="SAM" id="MobiDB-lite"/>
    </source>
</evidence>
<gene>
    <name evidence="3" type="primary">LOC108733864</name>
</gene>
<dbReference type="OrthoDB" id="6650195at2759"/>
<evidence type="ECO:0000313" key="2">
    <source>
        <dbReference type="Proteomes" id="UP000192223"/>
    </source>
</evidence>
<protein>
    <submittedName>
        <fullName evidence="3">Uncharacterized protein LOC108733864</fullName>
    </submittedName>
</protein>
<feature type="compositionally biased region" description="Low complexity" evidence="1">
    <location>
        <begin position="48"/>
        <end position="57"/>
    </location>
</feature>
<feature type="region of interest" description="Disordered" evidence="1">
    <location>
        <begin position="47"/>
        <end position="71"/>
    </location>
</feature>
<dbReference type="AlphaFoldDB" id="A0A1W4WKZ1"/>
<organism evidence="2 3">
    <name type="scientific">Agrilus planipennis</name>
    <name type="common">Emerald ash borer</name>
    <name type="synonym">Agrilus marcopoli</name>
    <dbReference type="NCBI Taxonomy" id="224129"/>
    <lineage>
        <taxon>Eukaryota</taxon>
        <taxon>Metazoa</taxon>
        <taxon>Ecdysozoa</taxon>
        <taxon>Arthropoda</taxon>
        <taxon>Hexapoda</taxon>
        <taxon>Insecta</taxon>
        <taxon>Pterygota</taxon>
        <taxon>Neoptera</taxon>
        <taxon>Endopterygota</taxon>
        <taxon>Coleoptera</taxon>
        <taxon>Polyphaga</taxon>
        <taxon>Elateriformia</taxon>
        <taxon>Buprestoidea</taxon>
        <taxon>Buprestidae</taxon>
        <taxon>Agrilinae</taxon>
        <taxon>Agrilus</taxon>
    </lineage>
</organism>
<dbReference type="InParanoid" id="A0A1W4WKZ1"/>